<keyword evidence="3" id="KW-0238">DNA-binding</keyword>
<feature type="compositionally biased region" description="Polar residues" evidence="8">
    <location>
        <begin position="382"/>
        <end position="396"/>
    </location>
</feature>
<dbReference type="GO" id="GO:0005634">
    <property type="term" value="C:nucleus"/>
    <property type="evidence" value="ECO:0007669"/>
    <property type="project" value="UniProtKB-SubCell"/>
</dbReference>
<evidence type="ECO:0000256" key="7">
    <source>
        <dbReference type="ARBA" id="ARBA00041234"/>
    </source>
</evidence>
<feature type="compositionally biased region" description="Polar residues" evidence="8">
    <location>
        <begin position="130"/>
        <end position="143"/>
    </location>
</feature>
<feature type="region of interest" description="Disordered" evidence="8">
    <location>
        <begin position="564"/>
        <end position="592"/>
    </location>
</feature>
<keyword evidence="4" id="KW-0804">Transcription</keyword>
<evidence type="ECO:0000313" key="10">
    <source>
        <dbReference type="Ensembl" id="ENSSANP00000095257.1"/>
    </source>
</evidence>
<keyword evidence="5" id="KW-0539">Nucleus</keyword>
<comment type="subcellular location">
    <subcellularLocation>
        <location evidence="1">Nucleus</location>
    </subcellularLocation>
</comment>
<feature type="region of interest" description="Disordered" evidence="8">
    <location>
        <begin position="344"/>
        <end position="482"/>
    </location>
</feature>
<dbReference type="CDD" id="cd18945">
    <property type="entry name" value="bHLH_E-protein_TCF4_E2-2"/>
    <property type="match status" value="1"/>
</dbReference>
<feature type="compositionally biased region" description="Basic and acidic residues" evidence="8">
    <location>
        <begin position="439"/>
        <end position="460"/>
    </location>
</feature>
<dbReference type="SMART" id="SM00353">
    <property type="entry name" value="HLH"/>
    <property type="match status" value="1"/>
</dbReference>
<dbReference type="InterPro" id="IPR011598">
    <property type="entry name" value="bHLH_dom"/>
</dbReference>
<dbReference type="Ensembl" id="ENSSANT00000101156.1">
    <property type="protein sequence ID" value="ENSSANP00000095257.1"/>
    <property type="gene ID" value="ENSSANG00000046918.1"/>
</dbReference>
<feature type="compositionally biased region" description="Polar residues" evidence="8">
    <location>
        <begin position="62"/>
        <end position="72"/>
    </location>
</feature>
<keyword evidence="2" id="KW-0805">Transcription regulation</keyword>
<name>A0A671SHI2_9TELE</name>
<evidence type="ECO:0000256" key="1">
    <source>
        <dbReference type="ARBA" id="ARBA00004123"/>
    </source>
</evidence>
<dbReference type="SUPFAM" id="SSF47459">
    <property type="entry name" value="HLH, helix-loop-helix DNA-binding domain"/>
    <property type="match status" value="1"/>
</dbReference>
<gene>
    <name evidence="10" type="primary">LOC107655210</name>
</gene>
<dbReference type="GO" id="GO:0000978">
    <property type="term" value="F:RNA polymerase II cis-regulatory region sequence-specific DNA binding"/>
    <property type="evidence" value="ECO:0007669"/>
    <property type="project" value="TreeGrafter"/>
</dbReference>
<evidence type="ECO:0000256" key="5">
    <source>
        <dbReference type="ARBA" id="ARBA00023242"/>
    </source>
</evidence>
<dbReference type="GO" id="GO:0005667">
    <property type="term" value="C:transcription regulator complex"/>
    <property type="evidence" value="ECO:0007669"/>
    <property type="project" value="TreeGrafter"/>
</dbReference>
<accession>A0A671SHI2</accession>
<sequence>MNEPHQRMATVGTDKELSDLLDFSAMFAPPVANGKNRPTTLASSQFSGSGMEERSSPWAAGEQNSPSFNQVENYGEGSHYNEHNGLSSPFLGTGISGKNERGPYSSFGGQPGFLPSDITMPSADAMSPSGLKSGSQFYQSYPNNPRRRPSDGSMDPQPKKIRKPPGLPSSVYAATSGDDYIRDGAAYPGSKPGSVYPGSFYMQEGLHSSSDPWAPSGSIGQSGYTAMLGNSPHISQPGSFSTINPQDRMGLNCDSILNNNFSTPSTPVGSPQGIATGAAQWSRASGQAALSPNYEGGLHALQNKMEDRLEEAIHVLRSHAVGQAPGFPGAHADVHGLLGAVSTPSGSMGGLPQAYSNPGLPLSNRHPAMAGSHHDDHACLPPSSTLLQSAHASGTPQPGGAPEDFSSLPGGLAHAMHSSNKPDVKRKDKEEDENSSVADKSEEEKKESKPSRTRTRKEVFTHQVLSGVSDQGEDEDDEDLPPELKVEREKERRVVNNARERLRVRDINEAFKELGRMCQLHLSNDKPQTKLLILHQAVNVILNLEQQVRERNLNPKAACLKRREEEKVSGVAGDTQMQLSGPHPGLGGDGRM</sequence>
<dbReference type="PROSITE" id="PS50888">
    <property type="entry name" value="BHLH"/>
    <property type="match status" value="1"/>
</dbReference>
<dbReference type="PANTHER" id="PTHR11793:SF7">
    <property type="entry name" value="TRANSCRIPTION FACTOR E2-ALPHA"/>
    <property type="match status" value="1"/>
</dbReference>
<feature type="region of interest" description="Disordered" evidence="8">
    <location>
        <begin position="29"/>
        <end position="186"/>
    </location>
</feature>
<evidence type="ECO:0000256" key="6">
    <source>
        <dbReference type="ARBA" id="ARBA00041064"/>
    </source>
</evidence>
<feature type="compositionally biased region" description="Acidic residues" evidence="8">
    <location>
        <begin position="471"/>
        <end position="481"/>
    </location>
</feature>
<feature type="compositionally biased region" description="Basic and acidic residues" evidence="8">
    <location>
        <begin position="420"/>
        <end position="429"/>
    </location>
</feature>
<organism evidence="10 11">
    <name type="scientific">Sinocyclocheilus anshuiensis</name>
    <dbReference type="NCBI Taxonomy" id="1608454"/>
    <lineage>
        <taxon>Eukaryota</taxon>
        <taxon>Metazoa</taxon>
        <taxon>Chordata</taxon>
        <taxon>Craniata</taxon>
        <taxon>Vertebrata</taxon>
        <taxon>Euteleostomi</taxon>
        <taxon>Actinopterygii</taxon>
        <taxon>Neopterygii</taxon>
        <taxon>Teleostei</taxon>
        <taxon>Ostariophysi</taxon>
        <taxon>Cypriniformes</taxon>
        <taxon>Cyprinidae</taxon>
        <taxon>Cyprininae</taxon>
        <taxon>Sinocyclocheilus</taxon>
    </lineage>
</organism>
<dbReference type="InterPro" id="IPR051098">
    <property type="entry name" value="NeuroDiff_E-box_TFs"/>
</dbReference>
<feature type="region of interest" description="Disordered" evidence="8">
    <location>
        <begin position="227"/>
        <end position="247"/>
    </location>
</feature>
<evidence type="ECO:0000256" key="3">
    <source>
        <dbReference type="ARBA" id="ARBA00023125"/>
    </source>
</evidence>
<dbReference type="Gene3D" id="4.10.280.10">
    <property type="entry name" value="Helix-loop-helix DNA-binding domain"/>
    <property type="match status" value="1"/>
</dbReference>
<feature type="compositionally biased region" description="Polar residues" evidence="8">
    <location>
        <begin position="36"/>
        <end position="48"/>
    </location>
</feature>
<feature type="domain" description="BHLH" evidence="9">
    <location>
        <begin position="491"/>
        <end position="544"/>
    </location>
</feature>
<dbReference type="PANTHER" id="PTHR11793">
    <property type="entry name" value="BASIC HELIX-LOOP-HELIX TRANSCRIPTION FACTOR"/>
    <property type="match status" value="1"/>
</dbReference>
<dbReference type="AlphaFoldDB" id="A0A671SHI2"/>
<evidence type="ECO:0000256" key="4">
    <source>
        <dbReference type="ARBA" id="ARBA00023163"/>
    </source>
</evidence>
<dbReference type="Proteomes" id="UP000472260">
    <property type="component" value="Unassembled WGS sequence"/>
</dbReference>
<feature type="compositionally biased region" description="Polar residues" evidence="8">
    <location>
        <begin position="232"/>
        <end position="245"/>
    </location>
</feature>
<protein>
    <recommendedName>
        <fullName evidence="6">Transcription factor E2-alpha</fullName>
    </recommendedName>
    <alternativeName>
        <fullName evidence="7">Transcription factor 3</fullName>
    </alternativeName>
</protein>
<evidence type="ECO:0000256" key="2">
    <source>
        <dbReference type="ARBA" id="ARBA00023015"/>
    </source>
</evidence>
<evidence type="ECO:0000256" key="8">
    <source>
        <dbReference type="SAM" id="MobiDB-lite"/>
    </source>
</evidence>
<reference evidence="10" key="1">
    <citation type="submission" date="2025-08" db="UniProtKB">
        <authorList>
            <consortium name="Ensembl"/>
        </authorList>
    </citation>
    <scope>IDENTIFICATION</scope>
</reference>
<keyword evidence="11" id="KW-1185">Reference proteome</keyword>
<dbReference type="Pfam" id="PF00010">
    <property type="entry name" value="HLH"/>
    <property type="match status" value="1"/>
</dbReference>
<dbReference type="InterPro" id="IPR036638">
    <property type="entry name" value="HLH_DNA-bd_sf"/>
</dbReference>
<dbReference type="GO" id="GO:0000981">
    <property type="term" value="F:DNA-binding transcription factor activity, RNA polymerase II-specific"/>
    <property type="evidence" value="ECO:0007669"/>
    <property type="project" value="TreeGrafter"/>
</dbReference>
<dbReference type="GO" id="GO:0046983">
    <property type="term" value="F:protein dimerization activity"/>
    <property type="evidence" value="ECO:0007669"/>
    <property type="project" value="InterPro"/>
</dbReference>
<dbReference type="FunFam" id="4.10.280.10:FF:000001">
    <property type="entry name" value="Putative transcription factor 12"/>
    <property type="match status" value="1"/>
</dbReference>
<evidence type="ECO:0000313" key="11">
    <source>
        <dbReference type="Proteomes" id="UP000472260"/>
    </source>
</evidence>
<dbReference type="GO" id="GO:0000785">
    <property type="term" value="C:chromatin"/>
    <property type="evidence" value="ECO:0007669"/>
    <property type="project" value="TreeGrafter"/>
</dbReference>
<reference evidence="10" key="2">
    <citation type="submission" date="2025-09" db="UniProtKB">
        <authorList>
            <consortium name="Ensembl"/>
        </authorList>
    </citation>
    <scope>IDENTIFICATION</scope>
</reference>
<evidence type="ECO:0000259" key="9">
    <source>
        <dbReference type="PROSITE" id="PS50888"/>
    </source>
</evidence>
<proteinExistence type="predicted"/>